<evidence type="ECO:0000313" key="2">
    <source>
        <dbReference type="EMBL" id="KAK4744222.1"/>
    </source>
</evidence>
<proteinExistence type="predicted"/>
<accession>A0AAN7GWI7</accession>
<dbReference type="EMBL" id="JAXIOK010000022">
    <property type="protein sequence ID" value="KAK4744222.1"/>
    <property type="molecule type" value="Genomic_DNA"/>
</dbReference>
<feature type="chain" id="PRO_5042988976" description="PAR1 protein" evidence="1">
    <location>
        <begin position="28"/>
        <end position="193"/>
    </location>
</feature>
<feature type="signal peptide" evidence="1">
    <location>
        <begin position="1"/>
        <end position="27"/>
    </location>
</feature>
<evidence type="ECO:0000313" key="3">
    <source>
        <dbReference type="Proteomes" id="UP001345219"/>
    </source>
</evidence>
<dbReference type="Pfam" id="PF06521">
    <property type="entry name" value="PAR1"/>
    <property type="match status" value="1"/>
</dbReference>
<dbReference type="Proteomes" id="UP001345219">
    <property type="component" value="Chromosome 9"/>
</dbReference>
<reference evidence="2 3" key="1">
    <citation type="journal article" date="2023" name="Hortic Res">
        <title>Pangenome of water caltrop reveals structural variations and asymmetric subgenome divergence after allopolyploidization.</title>
        <authorList>
            <person name="Zhang X."/>
            <person name="Chen Y."/>
            <person name="Wang L."/>
            <person name="Yuan Y."/>
            <person name="Fang M."/>
            <person name="Shi L."/>
            <person name="Lu R."/>
            <person name="Comes H.P."/>
            <person name="Ma Y."/>
            <person name="Chen Y."/>
            <person name="Huang G."/>
            <person name="Zhou Y."/>
            <person name="Zheng Z."/>
            <person name="Qiu Y."/>
        </authorList>
    </citation>
    <scope>NUCLEOTIDE SEQUENCE [LARGE SCALE GENOMIC DNA]</scope>
    <source>
        <tissue evidence="2">Roots</tissue>
    </source>
</reference>
<evidence type="ECO:0000256" key="1">
    <source>
        <dbReference type="SAM" id="SignalP"/>
    </source>
</evidence>
<protein>
    <recommendedName>
        <fullName evidence="4">PAR1 protein</fullName>
    </recommendedName>
</protein>
<dbReference type="PANTHER" id="PTHR33649:SF4">
    <property type="entry name" value="PAR1 PROTEIN"/>
    <property type="match status" value="1"/>
</dbReference>
<evidence type="ECO:0008006" key="4">
    <source>
        <dbReference type="Google" id="ProtNLM"/>
    </source>
</evidence>
<gene>
    <name evidence="2" type="ORF">SAY87_010534</name>
</gene>
<name>A0AAN7GWI7_9MYRT</name>
<dbReference type="AlphaFoldDB" id="A0AAN7GWI7"/>
<keyword evidence="3" id="KW-1185">Reference proteome</keyword>
<sequence>MAMMSHISSKLPMALFLSSLFLNVALGEIICENLPSELCAFSVASSGKRCLLETYKSQGGGMEYQCRTSEIIVERIAGHMESDHCVKICGVDRNSAGISSDALLEPQFTAKLCSPKCYTRCPNIIDLYYNLAAGEGVFLPDLCEAQSTNTHRAMTELLSSGSAPSSAPSPLSYQSLASTSISIDPSSPAPSPV</sequence>
<organism evidence="2 3">
    <name type="scientific">Trapa incisa</name>
    <dbReference type="NCBI Taxonomy" id="236973"/>
    <lineage>
        <taxon>Eukaryota</taxon>
        <taxon>Viridiplantae</taxon>
        <taxon>Streptophyta</taxon>
        <taxon>Embryophyta</taxon>
        <taxon>Tracheophyta</taxon>
        <taxon>Spermatophyta</taxon>
        <taxon>Magnoliopsida</taxon>
        <taxon>eudicotyledons</taxon>
        <taxon>Gunneridae</taxon>
        <taxon>Pentapetalae</taxon>
        <taxon>rosids</taxon>
        <taxon>malvids</taxon>
        <taxon>Myrtales</taxon>
        <taxon>Lythraceae</taxon>
        <taxon>Trapa</taxon>
    </lineage>
</organism>
<dbReference type="InterPro" id="IPR009489">
    <property type="entry name" value="PAR1"/>
</dbReference>
<keyword evidence="1" id="KW-0732">Signal</keyword>
<comment type="caution">
    <text evidence="2">The sequence shown here is derived from an EMBL/GenBank/DDBJ whole genome shotgun (WGS) entry which is preliminary data.</text>
</comment>
<dbReference type="PANTHER" id="PTHR33649">
    <property type="entry name" value="PAR1 PROTEIN"/>
    <property type="match status" value="1"/>
</dbReference>